<reference evidence="1 2" key="1">
    <citation type="journal article" date="2018" name="Nat. Ecol. Evol.">
        <title>Pezizomycetes genomes reveal the molecular basis of ectomycorrhizal truffle lifestyle.</title>
        <authorList>
            <person name="Murat C."/>
            <person name="Payen T."/>
            <person name="Noel B."/>
            <person name="Kuo A."/>
            <person name="Morin E."/>
            <person name="Chen J."/>
            <person name="Kohler A."/>
            <person name="Krizsan K."/>
            <person name="Balestrini R."/>
            <person name="Da Silva C."/>
            <person name="Montanini B."/>
            <person name="Hainaut M."/>
            <person name="Levati E."/>
            <person name="Barry K.W."/>
            <person name="Belfiori B."/>
            <person name="Cichocki N."/>
            <person name="Clum A."/>
            <person name="Dockter R.B."/>
            <person name="Fauchery L."/>
            <person name="Guy J."/>
            <person name="Iotti M."/>
            <person name="Le Tacon F."/>
            <person name="Lindquist E.A."/>
            <person name="Lipzen A."/>
            <person name="Malagnac F."/>
            <person name="Mello A."/>
            <person name="Molinier V."/>
            <person name="Miyauchi S."/>
            <person name="Poulain J."/>
            <person name="Riccioni C."/>
            <person name="Rubini A."/>
            <person name="Sitrit Y."/>
            <person name="Splivallo R."/>
            <person name="Traeger S."/>
            <person name="Wang M."/>
            <person name="Zifcakova L."/>
            <person name="Wipf D."/>
            <person name="Zambonelli A."/>
            <person name="Paolocci F."/>
            <person name="Nowrousian M."/>
            <person name="Ottonello S."/>
            <person name="Baldrian P."/>
            <person name="Spatafora J.W."/>
            <person name="Henrissat B."/>
            <person name="Nagy L.G."/>
            <person name="Aury J.M."/>
            <person name="Wincker P."/>
            <person name="Grigoriev I.V."/>
            <person name="Bonfante P."/>
            <person name="Martin F.M."/>
        </authorList>
    </citation>
    <scope>NUCLEOTIDE SEQUENCE [LARGE SCALE GENOMIC DNA]</scope>
    <source>
        <strain evidence="1 2">ATCC MYA-4762</strain>
    </source>
</reference>
<dbReference type="AlphaFoldDB" id="A0A3N4M6N3"/>
<proteinExistence type="predicted"/>
<keyword evidence="2" id="KW-1185">Reference proteome</keyword>
<dbReference type="Proteomes" id="UP000267821">
    <property type="component" value="Unassembled WGS sequence"/>
</dbReference>
<dbReference type="EMBL" id="ML121536">
    <property type="protein sequence ID" value="RPB25755.1"/>
    <property type="molecule type" value="Genomic_DNA"/>
</dbReference>
<organism evidence="1 2">
    <name type="scientific">Terfezia boudieri ATCC MYA-4762</name>
    <dbReference type="NCBI Taxonomy" id="1051890"/>
    <lineage>
        <taxon>Eukaryota</taxon>
        <taxon>Fungi</taxon>
        <taxon>Dikarya</taxon>
        <taxon>Ascomycota</taxon>
        <taxon>Pezizomycotina</taxon>
        <taxon>Pezizomycetes</taxon>
        <taxon>Pezizales</taxon>
        <taxon>Pezizaceae</taxon>
        <taxon>Terfezia</taxon>
    </lineage>
</organism>
<evidence type="ECO:0000313" key="2">
    <source>
        <dbReference type="Proteomes" id="UP000267821"/>
    </source>
</evidence>
<evidence type="ECO:0000313" key="1">
    <source>
        <dbReference type="EMBL" id="RPB25755.1"/>
    </source>
</evidence>
<gene>
    <name evidence="1" type="ORF">L211DRAFT_782464</name>
</gene>
<sequence length="54" mass="5857">KYIFIIEAKRDSLGAAMKPCLLSMKDLGDGNHGGVVFGFIATGESWKKLENAEV</sequence>
<feature type="non-terminal residue" evidence="1">
    <location>
        <position position="1"/>
    </location>
</feature>
<protein>
    <submittedName>
        <fullName evidence="1">Uncharacterized protein</fullName>
    </submittedName>
</protein>
<dbReference type="InParanoid" id="A0A3N4M6N3"/>
<name>A0A3N4M6N3_9PEZI</name>
<accession>A0A3N4M6N3</accession>